<keyword evidence="2" id="KW-1185">Reference proteome</keyword>
<dbReference type="Proteomes" id="UP000322667">
    <property type="component" value="Chromosome A11"/>
</dbReference>
<dbReference type="EMBL" id="CM017620">
    <property type="protein sequence ID" value="TYI03258.1"/>
    <property type="molecule type" value="Genomic_DNA"/>
</dbReference>
<evidence type="ECO:0000313" key="2">
    <source>
        <dbReference type="Proteomes" id="UP000322667"/>
    </source>
</evidence>
<sequence>MGWTACCPLLIEVGSNVVFKWLSKIESRLEKLHYFFSEIERRSYLSFEKAEHMGNEMAFALEIARVKCSDTFKKHGGESVEENESIGLCLISCFISAAMYSVKEILQSWFYWLWWNLLYAEIFETGMT</sequence>
<gene>
    <name evidence="1" type="ORF">ES332_A11G324700v1</name>
</gene>
<accession>A0A5D2NGL2</accession>
<evidence type="ECO:0000313" key="1">
    <source>
        <dbReference type="EMBL" id="TYI03258.1"/>
    </source>
</evidence>
<proteinExistence type="predicted"/>
<name>A0A5D2NGL2_GOSTO</name>
<dbReference type="AlphaFoldDB" id="A0A5D2NGL2"/>
<organism evidence="1 2">
    <name type="scientific">Gossypium tomentosum</name>
    <name type="common">Hawaiian cotton</name>
    <name type="synonym">Gossypium sandvicense</name>
    <dbReference type="NCBI Taxonomy" id="34277"/>
    <lineage>
        <taxon>Eukaryota</taxon>
        <taxon>Viridiplantae</taxon>
        <taxon>Streptophyta</taxon>
        <taxon>Embryophyta</taxon>
        <taxon>Tracheophyta</taxon>
        <taxon>Spermatophyta</taxon>
        <taxon>Magnoliopsida</taxon>
        <taxon>eudicotyledons</taxon>
        <taxon>Gunneridae</taxon>
        <taxon>Pentapetalae</taxon>
        <taxon>rosids</taxon>
        <taxon>malvids</taxon>
        <taxon>Malvales</taxon>
        <taxon>Malvaceae</taxon>
        <taxon>Malvoideae</taxon>
        <taxon>Gossypium</taxon>
    </lineage>
</organism>
<protein>
    <submittedName>
        <fullName evidence="1">Uncharacterized protein</fullName>
    </submittedName>
</protein>
<reference evidence="1 2" key="1">
    <citation type="submission" date="2019-07" db="EMBL/GenBank/DDBJ databases">
        <title>WGS assembly of Gossypium tomentosum.</title>
        <authorList>
            <person name="Chen Z.J."/>
            <person name="Sreedasyam A."/>
            <person name="Ando A."/>
            <person name="Song Q."/>
            <person name="De L."/>
            <person name="Hulse-Kemp A."/>
            <person name="Ding M."/>
            <person name="Ye W."/>
            <person name="Kirkbride R."/>
            <person name="Jenkins J."/>
            <person name="Plott C."/>
            <person name="Lovell J."/>
            <person name="Lin Y.-M."/>
            <person name="Vaughn R."/>
            <person name="Liu B."/>
            <person name="Li W."/>
            <person name="Simpson S."/>
            <person name="Scheffler B."/>
            <person name="Saski C."/>
            <person name="Grover C."/>
            <person name="Hu G."/>
            <person name="Conover J."/>
            <person name="Carlson J."/>
            <person name="Shu S."/>
            <person name="Boston L."/>
            <person name="Williams M."/>
            <person name="Peterson D."/>
            <person name="Mcgee K."/>
            <person name="Jones D."/>
            <person name="Wendel J."/>
            <person name="Stelly D."/>
            <person name="Grimwood J."/>
            <person name="Schmutz J."/>
        </authorList>
    </citation>
    <scope>NUCLEOTIDE SEQUENCE [LARGE SCALE GENOMIC DNA]</scope>
    <source>
        <strain evidence="1">7179.01</strain>
    </source>
</reference>